<evidence type="ECO:0000259" key="1">
    <source>
        <dbReference type="PROSITE" id="PS51832"/>
    </source>
</evidence>
<sequence length="410" mass="47084">MKVEPLSIDIVGLVGACSYALDCIEAELVNVKNKHGKRVAYISVRMAEYWSIKSDALQDLAMCALLHDNALTQYISEELQNHSDVYIKNNLSEEKKHLHCIYGEKNISKLPFKTDVSNAILYHHEHADGTGPFQKTWREIPLFARIIHLADMIDIIGNSKDFNGQRWNFICQYLSKNKDRLFDSECVNAFRHAFTKESFMCLSDDSFETNLWGIIPRKKQVFDWETCKNVADFFANIIDYKSSFTSRHSVGVAEKASLLANYMGFNTINTQKMYLAGALHDIGKMAIGNEILEKPDKLTDDEFSKMKNHAGYTYRILSDVDDFEEIRDWAAFHHEKLNGKGYPFGKTADELNEPERIMACIDIYQALTEDRPYKKGLSHEKTCDILDDMAQKGFIDSTISNKLREFFNII</sequence>
<reference evidence="2 3" key="1">
    <citation type="submission" date="2021-10" db="EMBL/GenBank/DDBJ databases">
        <title>Anaerobic single-cell dispensing facilitates the cultivation of human gut bacteria.</title>
        <authorList>
            <person name="Afrizal A."/>
        </authorList>
    </citation>
    <scope>NUCLEOTIDE SEQUENCE [LARGE SCALE GENOMIC DNA]</scope>
    <source>
        <strain evidence="2 3">CLA-AA-H232</strain>
    </source>
</reference>
<evidence type="ECO:0000313" key="3">
    <source>
        <dbReference type="Proteomes" id="UP001198242"/>
    </source>
</evidence>
<dbReference type="CDD" id="cd00077">
    <property type="entry name" value="HDc"/>
    <property type="match status" value="2"/>
</dbReference>
<dbReference type="Proteomes" id="UP001198242">
    <property type="component" value="Unassembled WGS sequence"/>
</dbReference>
<dbReference type="PANTHER" id="PTHR43155">
    <property type="entry name" value="CYCLIC DI-GMP PHOSPHODIESTERASE PA4108-RELATED"/>
    <property type="match status" value="1"/>
</dbReference>
<name>A0AAE3J909_9FIRM</name>
<evidence type="ECO:0000313" key="2">
    <source>
        <dbReference type="EMBL" id="MCC2209931.1"/>
    </source>
</evidence>
<feature type="domain" description="HD-GYP" evidence="1">
    <location>
        <begin position="223"/>
        <end position="410"/>
    </location>
</feature>
<proteinExistence type="predicted"/>
<dbReference type="InterPro" id="IPR037522">
    <property type="entry name" value="HD_GYP_dom"/>
</dbReference>
<dbReference type="SUPFAM" id="SSF109604">
    <property type="entry name" value="HD-domain/PDEase-like"/>
    <property type="match status" value="2"/>
</dbReference>
<dbReference type="EMBL" id="JAJEQM010000003">
    <property type="protein sequence ID" value="MCC2209931.1"/>
    <property type="molecule type" value="Genomic_DNA"/>
</dbReference>
<dbReference type="Gene3D" id="1.10.3210.10">
    <property type="entry name" value="Hypothetical protein af1432"/>
    <property type="match status" value="2"/>
</dbReference>
<accession>A0AAE3J909</accession>
<organism evidence="2 3">
    <name type="scientific">Hominilimicola fabiformis</name>
    <dbReference type="NCBI Taxonomy" id="2885356"/>
    <lineage>
        <taxon>Bacteria</taxon>
        <taxon>Bacillati</taxon>
        <taxon>Bacillota</taxon>
        <taxon>Clostridia</taxon>
        <taxon>Eubacteriales</taxon>
        <taxon>Oscillospiraceae</taxon>
        <taxon>Hominilimicola</taxon>
    </lineage>
</organism>
<dbReference type="Pfam" id="PF13487">
    <property type="entry name" value="HD_5"/>
    <property type="match status" value="2"/>
</dbReference>
<dbReference type="InterPro" id="IPR003607">
    <property type="entry name" value="HD/PDEase_dom"/>
</dbReference>
<dbReference type="SMART" id="SM00471">
    <property type="entry name" value="HDc"/>
    <property type="match status" value="2"/>
</dbReference>
<dbReference type="PROSITE" id="PS51832">
    <property type="entry name" value="HD_GYP"/>
    <property type="match status" value="1"/>
</dbReference>
<protein>
    <submittedName>
        <fullName evidence="2">HD domain-containing protein</fullName>
    </submittedName>
</protein>
<dbReference type="PANTHER" id="PTHR43155:SF1">
    <property type="entry name" value="3'3'-CGAMP-SPECIFIC PHOSPHODIESTERASE 1"/>
    <property type="match status" value="1"/>
</dbReference>
<comment type="caution">
    <text evidence="2">The sequence shown here is derived from an EMBL/GenBank/DDBJ whole genome shotgun (WGS) entry which is preliminary data.</text>
</comment>
<gene>
    <name evidence="2" type="ORF">LKE05_03850</name>
</gene>
<dbReference type="AlphaFoldDB" id="A0AAE3J909"/>
<keyword evidence="3" id="KW-1185">Reference proteome</keyword>
<dbReference type="RefSeq" id="WP_308455970.1">
    <property type="nucleotide sequence ID" value="NZ_JAJEQM010000003.1"/>
</dbReference>